<keyword evidence="5 7" id="KW-1133">Transmembrane helix</keyword>
<feature type="transmembrane region" description="Helical" evidence="7">
    <location>
        <begin position="43"/>
        <end position="66"/>
    </location>
</feature>
<evidence type="ECO:0000313" key="8">
    <source>
        <dbReference type="EMBL" id="CAG8693139.1"/>
    </source>
</evidence>
<evidence type="ECO:0000256" key="7">
    <source>
        <dbReference type="SAM" id="Phobius"/>
    </source>
</evidence>
<gene>
    <name evidence="8" type="ORF">FMOSSE_LOCUS13444</name>
</gene>
<dbReference type="PANTHER" id="PTHR31632:SF2">
    <property type="entry name" value="PLASMA MEMBRANE IRON PERMEASE"/>
    <property type="match status" value="1"/>
</dbReference>
<comment type="caution">
    <text evidence="8">The sequence shown here is derived from an EMBL/GenBank/DDBJ whole genome shotgun (WGS) entry which is preliminary data.</text>
</comment>
<evidence type="ECO:0000256" key="3">
    <source>
        <dbReference type="ARBA" id="ARBA00022496"/>
    </source>
</evidence>
<evidence type="ECO:0000256" key="4">
    <source>
        <dbReference type="ARBA" id="ARBA00022692"/>
    </source>
</evidence>
<dbReference type="PANTHER" id="PTHR31632">
    <property type="entry name" value="IRON TRANSPORTER FTH1"/>
    <property type="match status" value="1"/>
</dbReference>
<evidence type="ECO:0000313" key="9">
    <source>
        <dbReference type="Proteomes" id="UP000789375"/>
    </source>
</evidence>
<keyword evidence="3" id="KW-0406">Ion transport</keyword>
<comment type="subcellular location">
    <subcellularLocation>
        <location evidence="1">Membrane</location>
        <topology evidence="1">Multi-pass membrane protein</topology>
    </subcellularLocation>
</comment>
<keyword evidence="3" id="KW-0813">Transport</keyword>
<dbReference type="Proteomes" id="UP000789375">
    <property type="component" value="Unassembled WGS sequence"/>
</dbReference>
<dbReference type="GO" id="GO:0033573">
    <property type="term" value="C:high-affinity iron permease complex"/>
    <property type="evidence" value="ECO:0007669"/>
    <property type="project" value="InterPro"/>
</dbReference>
<proteinExistence type="inferred from homology"/>
<keyword evidence="3" id="KW-0408">Iron</keyword>
<evidence type="ECO:0000256" key="1">
    <source>
        <dbReference type="ARBA" id="ARBA00004141"/>
    </source>
</evidence>
<keyword evidence="4 7" id="KW-0812">Transmembrane</keyword>
<dbReference type="AlphaFoldDB" id="A0A9N9ETA5"/>
<keyword evidence="9" id="KW-1185">Reference proteome</keyword>
<dbReference type="InterPro" id="IPR004923">
    <property type="entry name" value="FTR1/Fip1/EfeU"/>
</dbReference>
<organism evidence="8 9">
    <name type="scientific">Funneliformis mosseae</name>
    <name type="common">Endomycorrhizal fungus</name>
    <name type="synonym">Glomus mosseae</name>
    <dbReference type="NCBI Taxonomy" id="27381"/>
    <lineage>
        <taxon>Eukaryota</taxon>
        <taxon>Fungi</taxon>
        <taxon>Fungi incertae sedis</taxon>
        <taxon>Mucoromycota</taxon>
        <taxon>Glomeromycotina</taxon>
        <taxon>Glomeromycetes</taxon>
        <taxon>Glomerales</taxon>
        <taxon>Glomeraceae</taxon>
        <taxon>Funneliformis</taxon>
    </lineage>
</organism>
<accession>A0A9N9ETA5</accession>
<evidence type="ECO:0000256" key="5">
    <source>
        <dbReference type="ARBA" id="ARBA00022989"/>
    </source>
</evidence>
<dbReference type="GO" id="GO:0015093">
    <property type="term" value="F:ferrous iron transmembrane transporter activity"/>
    <property type="evidence" value="ECO:0007669"/>
    <property type="project" value="TreeGrafter"/>
</dbReference>
<name>A0A9N9ETA5_FUNMO</name>
<comment type="similarity">
    <text evidence="2">Belongs to the oxidase-dependent Fe transporter (OFeT) (TC 9.A.10.1) family.</text>
</comment>
<sequence length="117" mass="14020">IPMENPELKKFAQGAIMGWNRYRNSNIDNDWHNQNLWIQTEEIWGAIFTLLASILITIISWIMIRINHWKDRMEKRFRYAARVYFERHNRENYLGLSLLSFTVVSREALEAFIFVAG</sequence>
<evidence type="ECO:0000256" key="2">
    <source>
        <dbReference type="ARBA" id="ARBA00008333"/>
    </source>
</evidence>
<keyword evidence="6 7" id="KW-0472">Membrane</keyword>
<feature type="non-terminal residue" evidence="8">
    <location>
        <position position="117"/>
    </location>
</feature>
<evidence type="ECO:0000256" key="6">
    <source>
        <dbReference type="ARBA" id="ARBA00023136"/>
    </source>
</evidence>
<dbReference type="Pfam" id="PF03239">
    <property type="entry name" value="FTR1"/>
    <property type="match status" value="1"/>
</dbReference>
<reference evidence="8" key="1">
    <citation type="submission" date="2021-06" db="EMBL/GenBank/DDBJ databases">
        <authorList>
            <person name="Kallberg Y."/>
            <person name="Tangrot J."/>
            <person name="Rosling A."/>
        </authorList>
    </citation>
    <scope>NUCLEOTIDE SEQUENCE</scope>
    <source>
        <strain evidence="8">87-6 pot B 2015</strain>
    </source>
</reference>
<dbReference type="EMBL" id="CAJVPP010007971">
    <property type="protein sequence ID" value="CAG8693139.1"/>
    <property type="molecule type" value="Genomic_DNA"/>
</dbReference>
<keyword evidence="3" id="KW-0410">Iron transport</keyword>
<protein>
    <submittedName>
        <fullName evidence="8">6236_t:CDS:1</fullName>
    </submittedName>
</protein>